<evidence type="ECO:0000256" key="1">
    <source>
        <dbReference type="SAM" id="MobiDB-lite"/>
    </source>
</evidence>
<feature type="region of interest" description="Disordered" evidence="1">
    <location>
        <begin position="86"/>
        <end position="119"/>
    </location>
</feature>
<dbReference type="EMBL" id="JAGEOJ010000048">
    <property type="protein sequence ID" value="MBO2455920.1"/>
    <property type="molecule type" value="Genomic_DNA"/>
</dbReference>
<keyword evidence="3" id="KW-1185">Reference proteome</keyword>
<evidence type="ECO:0008006" key="4">
    <source>
        <dbReference type="Google" id="ProtNLM"/>
    </source>
</evidence>
<protein>
    <recommendedName>
        <fullName evidence="4">DUF4235 domain-containing protein</fullName>
    </recommendedName>
</protein>
<reference evidence="2" key="1">
    <citation type="submission" date="2021-03" db="EMBL/GenBank/DDBJ databases">
        <authorList>
            <person name="Kanchanasin P."/>
            <person name="Saeng-In P."/>
            <person name="Phongsopitanun W."/>
            <person name="Yuki M."/>
            <person name="Kudo T."/>
            <person name="Ohkuma M."/>
            <person name="Tanasupawat S."/>
        </authorList>
    </citation>
    <scope>NUCLEOTIDE SEQUENCE</scope>
    <source>
        <strain evidence="2">GKU 128</strain>
    </source>
</reference>
<feature type="region of interest" description="Disordered" evidence="1">
    <location>
        <begin position="1"/>
        <end position="27"/>
    </location>
</feature>
<dbReference type="RefSeq" id="WP_208264157.1">
    <property type="nucleotide sequence ID" value="NZ_JAGEOJ010000048.1"/>
</dbReference>
<dbReference type="Proteomes" id="UP000669179">
    <property type="component" value="Unassembled WGS sequence"/>
</dbReference>
<gene>
    <name evidence="2" type="ORF">J4573_53220</name>
</gene>
<accession>A0A939TGZ1</accession>
<evidence type="ECO:0000313" key="2">
    <source>
        <dbReference type="EMBL" id="MBO2455920.1"/>
    </source>
</evidence>
<name>A0A939TGZ1_9ACTN</name>
<sequence>MSKASKNEEPIEGVPLSPEESAQRSAAARIGGGVVGMIAGRVAGRAFRPVARKVAGRFGLPAASITRVIEVATPVLAALIAGQLAKRKAQKQSGPPHDEAPGAMSLVPRQESARQHGGL</sequence>
<organism evidence="2 3">
    <name type="scientific">Actinomadura barringtoniae</name>
    <dbReference type="NCBI Taxonomy" id="1427535"/>
    <lineage>
        <taxon>Bacteria</taxon>
        <taxon>Bacillati</taxon>
        <taxon>Actinomycetota</taxon>
        <taxon>Actinomycetes</taxon>
        <taxon>Streptosporangiales</taxon>
        <taxon>Thermomonosporaceae</taxon>
        <taxon>Actinomadura</taxon>
    </lineage>
</organism>
<proteinExistence type="predicted"/>
<comment type="caution">
    <text evidence="2">The sequence shown here is derived from an EMBL/GenBank/DDBJ whole genome shotgun (WGS) entry which is preliminary data.</text>
</comment>
<dbReference type="AlphaFoldDB" id="A0A939TGZ1"/>
<evidence type="ECO:0000313" key="3">
    <source>
        <dbReference type="Proteomes" id="UP000669179"/>
    </source>
</evidence>